<feature type="coiled-coil region" evidence="1">
    <location>
        <begin position="12"/>
        <end position="46"/>
    </location>
</feature>
<proteinExistence type="predicted"/>
<accession>A0ABQ6G585</accession>
<reference evidence="2 3" key="1">
    <citation type="submission" date="2023-02" db="EMBL/GenBank/DDBJ databases">
        <title>Dictyobacter halimunensis sp. nov., a new member of the class Ktedonobacteria from forest soil in a geothermal area.</title>
        <authorList>
            <person name="Rachmania M.K."/>
            <person name="Ningsih F."/>
            <person name="Sakai Y."/>
            <person name="Yabe S."/>
            <person name="Yokota A."/>
            <person name="Sjamsuridzal W."/>
        </authorList>
    </citation>
    <scope>NUCLEOTIDE SEQUENCE [LARGE SCALE GENOMIC DNA]</scope>
    <source>
        <strain evidence="2 3">S3.2.2.5</strain>
    </source>
</reference>
<organism evidence="2 3">
    <name type="scientific">Dictyobacter halimunensis</name>
    <dbReference type="NCBI Taxonomy" id="3026934"/>
    <lineage>
        <taxon>Bacteria</taxon>
        <taxon>Bacillati</taxon>
        <taxon>Chloroflexota</taxon>
        <taxon>Ktedonobacteria</taxon>
        <taxon>Ktedonobacterales</taxon>
        <taxon>Dictyobacteraceae</taxon>
        <taxon>Dictyobacter</taxon>
    </lineage>
</organism>
<gene>
    <name evidence="2" type="ORF">KDH_79990</name>
</gene>
<comment type="caution">
    <text evidence="2">The sequence shown here is derived from an EMBL/GenBank/DDBJ whole genome shotgun (WGS) entry which is preliminary data.</text>
</comment>
<name>A0ABQ6G585_9CHLR</name>
<evidence type="ECO:0000313" key="3">
    <source>
        <dbReference type="Proteomes" id="UP001344906"/>
    </source>
</evidence>
<dbReference type="Proteomes" id="UP001344906">
    <property type="component" value="Unassembled WGS sequence"/>
</dbReference>
<keyword evidence="3" id="KW-1185">Reference proteome</keyword>
<keyword evidence="1" id="KW-0175">Coiled coil</keyword>
<protein>
    <submittedName>
        <fullName evidence="2">Uncharacterized protein</fullName>
    </submittedName>
</protein>
<evidence type="ECO:0000256" key="1">
    <source>
        <dbReference type="SAM" id="Coils"/>
    </source>
</evidence>
<dbReference type="EMBL" id="BSRI01000003">
    <property type="protein sequence ID" value="GLV61183.1"/>
    <property type="molecule type" value="Genomic_DNA"/>
</dbReference>
<sequence length="62" mass="7040">MLQSARLLAARCDTAEAEARFLRARNTMLEDEAHTLRSLLADKEAEIVRLTVLLEGQSKRRT</sequence>
<evidence type="ECO:0000313" key="2">
    <source>
        <dbReference type="EMBL" id="GLV61183.1"/>
    </source>
</evidence>